<dbReference type="GO" id="GO:0006506">
    <property type="term" value="P:GPI anchor biosynthetic process"/>
    <property type="evidence" value="ECO:0007669"/>
    <property type="project" value="EnsemblFungi"/>
</dbReference>
<feature type="transmembrane region" description="Helical" evidence="1">
    <location>
        <begin position="483"/>
        <end position="508"/>
    </location>
</feature>
<dbReference type="EMBL" id="LLZZ01000118">
    <property type="protein sequence ID" value="KTB03916.1"/>
    <property type="molecule type" value="Genomic_DNA"/>
</dbReference>
<sequence length="607" mass="71447">MSYVFWPESLRIREQQLGDGPLVAVALQVKDSYVVLDICYEQVIRTIKLEKPYCVVAKSLGTERKWVYSIDGTILVWFKEPKVKLMQFYSLEPLSLELPEKIASPELDPSADKANAIKLFSHPRYQNYNRDIRDIILVINVYFRQLKKLHKEYPKLSREVVSSSAQLFEDVKHFICKTWIWAFFRSSFHYLLLMVNYISSSVLVLLNRNFPQLINISATAQQIDLRCRQHCYFPVQYLKITKNIQFREQIPRFRSNSIRSILQLRDDLPFENYPEYIRMYNTIWLIFNDLSFGLIISAYITENSEAIVTSFSSLTRWLLYDQLRDLTIFLSNNPFGIKLNQEMGGFLSELFLWVIDVSYFTYIRYFIKEEIFRRLLKVLVQVSYVIGATFTLAIIIDFISIISFPILIFYHISCKLYRLQVNIMVSLFYLFCGKKRNVLRKRVDYKYFDLDQLLMGTLLFIILLFLFPTVLVFYAAYTSLRVVFLIIELGLQSLIALINHFPLFALLLRLKDPMRIPGGVYFTTSFNQDRIVMRMYNKPTQIGLMFRPYQALMRSLYKNYLSPAAVKHLIKGGIIVMQRKNLYSVLYSSLPDNPVSSGELYDGLFNK</sequence>
<protein>
    <submittedName>
        <fullName evidence="2">Phosphatidylinositol N-acetylglucosaminyltransferase subunit GPI1</fullName>
    </submittedName>
</protein>
<comment type="caution">
    <text evidence="2">The sequence shown here is derived from an EMBL/GenBank/DDBJ whole genome shotgun (WGS) entry which is preliminary data.</text>
</comment>
<keyword evidence="2" id="KW-0808">Transferase</keyword>
<reference evidence="2 3" key="1">
    <citation type="submission" date="2015-10" db="EMBL/GenBank/DDBJ databases">
        <title>Draft genomes sequences of Candida glabrata isolates 1A, 1B, 2A, 2B, 3A and 3B.</title>
        <authorList>
            <person name="Haavelsrud O.E."/>
            <person name="Gaustad P."/>
        </authorList>
    </citation>
    <scope>NUCLEOTIDE SEQUENCE [LARGE SCALE GENOMIC DNA]</scope>
    <source>
        <strain evidence="2">910700640</strain>
    </source>
</reference>
<dbReference type="VEuPathDB" id="FungiDB:CAGL0B02233g"/>
<keyword evidence="1" id="KW-0812">Transmembrane</keyword>
<evidence type="ECO:0000313" key="3">
    <source>
        <dbReference type="Proteomes" id="UP000054886"/>
    </source>
</evidence>
<dbReference type="AlphaFoldDB" id="A0A0W0DEW4"/>
<dbReference type="VEuPathDB" id="FungiDB:B1J91_B02233g"/>
<dbReference type="GO" id="GO:0016757">
    <property type="term" value="F:glycosyltransferase activity"/>
    <property type="evidence" value="ECO:0007669"/>
    <property type="project" value="UniProtKB-KW"/>
</dbReference>
<gene>
    <name evidence="2" type="ORF">AO440_000258</name>
</gene>
<accession>A0A0W0DEW4</accession>
<dbReference type="GO" id="GO:0000506">
    <property type="term" value="C:glycosylphosphatidylinositol-N-acetylglucosaminyltransferase (GPI-GnT) complex"/>
    <property type="evidence" value="ECO:0007669"/>
    <property type="project" value="EnsemblFungi"/>
</dbReference>
<keyword evidence="1" id="KW-0472">Membrane</keyword>
<proteinExistence type="predicted"/>
<feature type="transmembrane region" description="Helical" evidence="1">
    <location>
        <begin position="416"/>
        <end position="432"/>
    </location>
</feature>
<keyword evidence="2" id="KW-0328">Glycosyltransferase</keyword>
<dbReference type="PANTHER" id="PTHR21329:SF3">
    <property type="entry name" value="PHOSPHATIDYLINOSITOL N-ACETYLGLUCOSAMINYLTRANSFERASE SUBUNIT Q"/>
    <property type="match status" value="1"/>
</dbReference>
<dbReference type="VEuPathDB" id="FungiDB:GVI51_B02123"/>
<feature type="transmembrane region" description="Helical" evidence="1">
    <location>
        <begin position="350"/>
        <end position="367"/>
    </location>
</feature>
<dbReference type="Pfam" id="PF05024">
    <property type="entry name" value="Gpi1"/>
    <property type="match status" value="1"/>
</dbReference>
<evidence type="ECO:0000256" key="1">
    <source>
        <dbReference type="SAM" id="Phobius"/>
    </source>
</evidence>
<dbReference type="InterPro" id="IPR007720">
    <property type="entry name" value="PigQ/GPI1"/>
</dbReference>
<organism evidence="2 3">
    <name type="scientific">Candida glabrata</name>
    <name type="common">Yeast</name>
    <name type="synonym">Torulopsis glabrata</name>
    <dbReference type="NCBI Taxonomy" id="5478"/>
    <lineage>
        <taxon>Eukaryota</taxon>
        <taxon>Fungi</taxon>
        <taxon>Dikarya</taxon>
        <taxon>Ascomycota</taxon>
        <taxon>Saccharomycotina</taxon>
        <taxon>Saccharomycetes</taxon>
        <taxon>Saccharomycetales</taxon>
        <taxon>Saccharomycetaceae</taxon>
        <taxon>Nakaseomyces</taxon>
    </lineage>
</organism>
<feature type="transmembrane region" description="Helical" evidence="1">
    <location>
        <begin position="453"/>
        <end position="477"/>
    </location>
</feature>
<name>A0A0W0DEW4_CANGB</name>
<dbReference type="VEuPathDB" id="FungiDB:GWK60_B02079"/>
<evidence type="ECO:0000313" key="2">
    <source>
        <dbReference type="EMBL" id="KTB03916.1"/>
    </source>
</evidence>
<feature type="transmembrane region" description="Helical" evidence="1">
    <location>
        <begin position="379"/>
        <end position="410"/>
    </location>
</feature>
<dbReference type="Proteomes" id="UP000054886">
    <property type="component" value="Unassembled WGS sequence"/>
</dbReference>
<dbReference type="PANTHER" id="PTHR21329">
    <property type="entry name" value="PHOSPHATIDYLINOSITOL N-ACETYLGLUCOSAMINYLTRANSFERASE SUBUNIT Q-RELATED"/>
    <property type="match status" value="1"/>
</dbReference>
<keyword evidence="1" id="KW-1133">Transmembrane helix</keyword>